<dbReference type="PIRSF" id="PIRSF037442">
    <property type="entry name" value="UCP037442_abhydr"/>
    <property type="match status" value="1"/>
</dbReference>
<accession>A0A5B0X278</accession>
<dbReference type="Gene3D" id="3.40.50.1820">
    <property type="entry name" value="alpha/beta hydrolase"/>
    <property type="match status" value="1"/>
</dbReference>
<proteinExistence type="predicted"/>
<feature type="domain" description="Serine aminopeptidase S33" evidence="1">
    <location>
        <begin position="23"/>
        <end position="158"/>
    </location>
</feature>
<dbReference type="InterPro" id="IPR029058">
    <property type="entry name" value="AB_hydrolase_fold"/>
</dbReference>
<comment type="caution">
    <text evidence="2">The sequence shown here is derived from an EMBL/GenBank/DDBJ whole genome shotgun (WGS) entry which is preliminary data.</text>
</comment>
<evidence type="ECO:0000259" key="1">
    <source>
        <dbReference type="Pfam" id="PF12146"/>
    </source>
</evidence>
<gene>
    <name evidence="2" type="ORF">F0M18_05580</name>
</gene>
<dbReference type="InterPro" id="IPR017208">
    <property type="entry name" value="UCP037442_abhydr"/>
</dbReference>
<dbReference type="InterPro" id="IPR022742">
    <property type="entry name" value="Hydrolase_4"/>
</dbReference>
<dbReference type="EMBL" id="VTUX01000002">
    <property type="protein sequence ID" value="KAA1193312.1"/>
    <property type="molecule type" value="Genomic_DNA"/>
</dbReference>
<evidence type="ECO:0000313" key="2">
    <source>
        <dbReference type="EMBL" id="KAA1193312.1"/>
    </source>
</evidence>
<dbReference type="Pfam" id="PF12146">
    <property type="entry name" value="Hydrolase_4"/>
    <property type="match status" value="1"/>
</dbReference>
<dbReference type="AlphaFoldDB" id="A0A5B0X278"/>
<dbReference type="SUPFAM" id="SSF53474">
    <property type="entry name" value="alpha/beta-Hydrolases"/>
    <property type="match status" value="1"/>
</dbReference>
<evidence type="ECO:0000313" key="3">
    <source>
        <dbReference type="Proteomes" id="UP000323708"/>
    </source>
</evidence>
<organism evidence="2 3">
    <name type="scientific">Pseudohalioglobus sediminis</name>
    <dbReference type="NCBI Taxonomy" id="2606449"/>
    <lineage>
        <taxon>Bacteria</taxon>
        <taxon>Pseudomonadati</taxon>
        <taxon>Pseudomonadota</taxon>
        <taxon>Gammaproteobacteria</taxon>
        <taxon>Cellvibrionales</taxon>
        <taxon>Halieaceae</taxon>
        <taxon>Pseudohalioglobus</taxon>
    </lineage>
</organism>
<name>A0A5B0X278_9GAMM</name>
<dbReference type="Proteomes" id="UP000323708">
    <property type="component" value="Unassembled WGS sequence"/>
</dbReference>
<protein>
    <submittedName>
        <fullName evidence="2">Alpha/beta fold hydrolase</fullName>
    </submittedName>
</protein>
<dbReference type="GO" id="GO:0016787">
    <property type="term" value="F:hydrolase activity"/>
    <property type="evidence" value="ECO:0007669"/>
    <property type="project" value="UniProtKB-KW"/>
</dbReference>
<dbReference type="RefSeq" id="WP_149610419.1">
    <property type="nucleotide sequence ID" value="NZ_VTUX01000002.1"/>
</dbReference>
<keyword evidence="2" id="KW-0378">Hydrolase</keyword>
<sequence length="283" mass="31083">METLYIKAADDCDVPIYWTMPEQQPRVTLLLLPALGIQARLYRQLASALAAQGCATAIMEQRGHGLSKVKPGYGVRFGFDEFLYLDIPAVMEWIKQQVPTAPRLLGGHSLGGHLSTIYAGMQPHQVDGVIHLACAFPYLGDYADRQRRTLRLLCALIPLFGLLPGYYPGHLIGFGDRESARLMSQWRQWALSGDFDYEDKHDLAAAVAAFDGPVLSVSFERDDFSTPAAVARALSPFTGATVMRVELGEREQGTYLGHTGWAKQPDGAAAAIGAWLDTQFPRS</sequence>
<reference evidence="2 3" key="1">
    <citation type="submission" date="2019-09" db="EMBL/GenBank/DDBJ databases">
        <authorList>
            <person name="Chen X.-Y."/>
        </authorList>
    </citation>
    <scope>NUCLEOTIDE SEQUENCE [LARGE SCALE GENOMIC DNA]</scope>
    <source>
        <strain evidence="2 3">NY5</strain>
    </source>
</reference>
<keyword evidence="3" id="KW-1185">Reference proteome</keyword>